<accession>A0ABD6D1Z7</accession>
<gene>
    <name evidence="1" type="ORF">ACFSBJ_16925</name>
</gene>
<comment type="caution">
    <text evidence="1">The sequence shown here is derived from an EMBL/GenBank/DDBJ whole genome shotgun (WGS) entry which is preliminary data.</text>
</comment>
<evidence type="ECO:0000313" key="2">
    <source>
        <dbReference type="Proteomes" id="UP001597075"/>
    </source>
</evidence>
<dbReference type="Proteomes" id="UP001597075">
    <property type="component" value="Unassembled WGS sequence"/>
</dbReference>
<keyword evidence="2" id="KW-1185">Reference proteome</keyword>
<evidence type="ECO:0000313" key="1">
    <source>
        <dbReference type="EMBL" id="MFD1635402.1"/>
    </source>
</evidence>
<sequence>EEPPVAPATIRQVFSEDELLAAAPNAPTDGEETEWQGLLKIRVLESAHERLTEWEAAHGNCTHTEAIDELLDRVEASSISVEPEDAPDIGVQDPDKRVTISIRQSTKRRLKIWKELYGYTFHDAVVVLLNTVG</sequence>
<proteinExistence type="predicted"/>
<reference evidence="1 2" key="1">
    <citation type="journal article" date="2019" name="Int. J. Syst. Evol. Microbiol.">
        <title>The Global Catalogue of Microorganisms (GCM) 10K type strain sequencing project: providing services to taxonomists for standard genome sequencing and annotation.</title>
        <authorList>
            <consortium name="The Broad Institute Genomics Platform"/>
            <consortium name="The Broad Institute Genome Sequencing Center for Infectious Disease"/>
            <person name="Wu L."/>
            <person name="Ma J."/>
        </authorList>
    </citation>
    <scope>NUCLEOTIDE SEQUENCE [LARGE SCALE GENOMIC DNA]</scope>
    <source>
        <strain evidence="1 2">CGMCC 1.10594</strain>
    </source>
</reference>
<organism evidence="1 2">
    <name type="scientific">Haloplanus ruber</name>
    <dbReference type="NCBI Taxonomy" id="869892"/>
    <lineage>
        <taxon>Archaea</taxon>
        <taxon>Methanobacteriati</taxon>
        <taxon>Methanobacteriota</taxon>
        <taxon>Stenosarchaea group</taxon>
        <taxon>Halobacteria</taxon>
        <taxon>Halobacteriales</taxon>
        <taxon>Haloferacaceae</taxon>
        <taxon>Haloplanus</taxon>
    </lineage>
</organism>
<protein>
    <submittedName>
        <fullName evidence="1">Uncharacterized protein</fullName>
    </submittedName>
</protein>
<dbReference type="EMBL" id="JBHUDL010000028">
    <property type="protein sequence ID" value="MFD1635402.1"/>
    <property type="molecule type" value="Genomic_DNA"/>
</dbReference>
<dbReference type="RefSeq" id="WP_379824310.1">
    <property type="nucleotide sequence ID" value="NZ_JBHUDL010000028.1"/>
</dbReference>
<dbReference type="AlphaFoldDB" id="A0ABD6D1Z7"/>
<name>A0ABD6D1Z7_9EURY</name>
<feature type="non-terminal residue" evidence="1">
    <location>
        <position position="1"/>
    </location>
</feature>